<keyword evidence="4" id="KW-1185">Reference proteome</keyword>
<accession>A0A8R1HLD7</accession>
<evidence type="ECO:0000256" key="2">
    <source>
        <dbReference type="SAM" id="MobiDB-lite"/>
    </source>
</evidence>
<feature type="compositionally biased region" description="Low complexity" evidence="2">
    <location>
        <begin position="46"/>
        <end position="71"/>
    </location>
</feature>
<dbReference type="AlphaFoldDB" id="A0A8R1HLD7"/>
<protein>
    <submittedName>
        <fullName evidence="3">Uncharacterized protein</fullName>
    </submittedName>
</protein>
<keyword evidence="1" id="KW-0175">Coiled coil</keyword>
<reference evidence="3" key="2">
    <citation type="submission" date="2022-06" db="UniProtKB">
        <authorList>
            <consortium name="EnsemblMetazoa"/>
        </authorList>
    </citation>
    <scope>IDENTIFICATION</scope>
    <source>
        <strain evidence="3">DF5081</strain>
    </source>
</reference>
<reference evidence="4" key="1">
    <citation type="submission" date="2010-08" db="EMBL/GenBank/DDBJ databases">
        <authorList>
            <consortium name="Caenorhabditis japonica Sequencing Consortium"/>
            <person name="Wilson R.K."/>
        </authorList>
    </citation>
    <scope>NUCLEOTIDE SEQUENCE [LARGE SCALE GENOMIC DNA]</scope>
    <source>
        <strain evidence="4">DF5081</strain>
    </source>
</reference>
<feature type="coiled-coil region" evidence="1">
    <location>
        <begin position="90"/>
        <end position="145"/>
    </location>
</feature>
<dbReference type="Proteomes" id="UP000005237">
    <property type="component" value="Unassembled WGS sequence"/>
</dbReference>
<sequence>MIQAMPAPGDFADRKLIWKQPNILGILTNTRVRTMRPGQAKRMNESVKSPSSTSSSSLESVPSNESASSTEPSWAKPASPLDHGSFADKINELSAQVKKAIDEKNVKTSEMVEAVNQIKLIEVELDRQAQLVNELNERVKKGEVQYSNLVMHERNIQTELDRLKNGDSESLQ</sequence>
<dbReference type="EnsemblMetazoa" id="CJA04945a.1">
    <property type="protein sequence ID" value="CJA04945a.1"/>
    <property type="gene ID" value="WBGene00124149"/>
</dbReference>
<name>A0A8R1HLD7_CAEJA</name>
<evidence type="ECO:0000256" key="1">
    <source>
        <dbReference type="SAM" id="Coils"/>
    </source>
</evidence>
<proteinExistence type="predicted"/>
<feature type="region of interest" description="Disordered" evidence="2">
    <location>
        <begin position="34"/>
        <end position="87"/>
    </location>
</feature>
<evidence type="ECO:0000313" key="4">
    <source>
        <dbReference type="Proteomes" id="UP000005237"/>
    </source>
</evidence>
<organism evidence="3 4">
    <name type="scientific">Caenorhabditis japonica</name>
    <dbReference type="NCBI Taxonomy" id="281687"/>
    <lineage>
        <taxon>Eukaryota</taxon>
        <taxon>Metazoa</taxon>
        <taxon>Ecdysozoa</taxon>
        <taxon>Nematoda</taxon>
        <taxon>Chromadorea</taxon>
        <taxon>Rhabditida</taxon>
        <taxon>Rhabditina</taxon>
        <taxon>Rhabditomorpha</taxon>
        <taxon>Rhabditoidea</taxon>
        <taxon>Rhabditidae</taxon>
        <taxon>Peloderinae</taxon>
        <taxon>Caenorhabditis</taxon>
    </lineage>
</organism>
<evidence type="ECO:0000313" key="3">
    <source>
        <dbReference type="EnsemblMetazoa" id="CJA04945a.1"/>
    </source>
</evidence>